<keyword evidence="2" id="KW-1185">Reference proteome</keyword>
<accession>A0A3N4LSU5</accession>
<dbReference type="AlphaFoldDB" id="A0A3N4LSU5"/>
<reference evidence="1 2" key="1">
    <citation type="journal article" date="2018" name="Nat. Ecol. Evol.">
        <title>Pezizomycetes genomes reveal the molecular basis of ectomycorrhizal truffle lifestyle.</title>
        <authorList>
            <person name="Murat C."/>
            <person name="Payen T."/>
            <person name="Noel B."/>
            <person name="Kuo A."/>
            <person name="Morin E."/>
            <person name="Chen J."/>
            <person name="Kohler A."/>
            <person name="Krizsan K."/>
            <person name="Balestrini R."/>
            <person name="Da Silva C."/>
            <person name="Montanini B."/>
            <person name="Hainaut M."/>
            <person name="Levati E."/>
            <person name="Barry K.W."/>
            <person name="Belfiori B."/>
            <person name="Cichocki N."/>
            <person name="Clum A."/>
            <person name="Dockter R.B."/>
            <person name="Fauchery L."/>
            <person name="Guy J."/>
            <person name="Iotti M."/>
            <person name="Le Tacon F."/>
            <person name="Lindquist E.A."/>
            <person name="Lipzen A."/>
            <person name="Malagnac F."/>
            <person name="Mello A."/>
            <person name="Molinier V."/>
            <person name="Miyauchi S."/>
            <person name="Poulain J."/>
            <person name="Riccioni C."/>
            <person name="Rubini A."/>
            <person name="Sitrit Y."/>
            <person name="Splivallo R."/>
            <person name="Traeger S."/>
            <person name="Wang M."/>
            <person name="Zifcakova L."/>
            <person name="Wipf D."/>
            <person name="Zambonelli A."/>
            <person name="Paolocci F."/>
            <person name="Nowrousian M."/>
            <person name="Ottonello S."/>
            <person name="Baldrian P."/>
            <person name="Spatafora J.W."/>
            <person name="Henrissat B."/>
            <person name="Nagy L.G."/>
            <person name="Aury J.M."/>
            <person name="Wincker P."/>
            <person name="Grigoriev I.V."/>
            <person name="Bonfante P."/>
            <person name="Martin F.M."/>
        </authorList>
    </citation>
    <scope>NUCLEOTIDE SEQUENCE [LARGE SCALE GENOMIC DNA]</scope>
    <source>
        <strain evidence="1 2">ATCC MYA-4762</strain>
    </source>
</reference>
<proteinExistence type="predicted"/>
<evidence type="ECO:0000313" key="1">
    <source>
        <dbReference type="EMBL" id="RPB23711.1"/>
    </source>
</evidence>
<sequence length="346" mass="37853">MNVPSDFDAIPELVLGYTLGGLKLLDKHIAMAVRRAGLTGRADVLTKILEQAEHNKIHIPMSIAREGFRGFIVTAKLPSKNAVIKAVSGARHLRNLLGEQDTRVLGEYQSDASILSKAGKTQSGIEIKLGPEPVKIAKDPVGLGTLAGLTSEASRRFNGGLDHGGYTAWYVKKMFLPESWDRVKDELRRSWGSVCTPNCSSEEAREAFHNRRGAIKDIGIFIDSIKSAEEVLSKTAKYILSTPVSEIETSLFNPKHGVTEENIKDHGVEAGKLAKSLRREIPIMEQGLDKWVRVMVGDGCKVMGWSETMTRARMEGTKETYEWAAGELVNKGVGLGEAESGERGLL</sequence>
<protein>
    <submittedName>
        <fullName evidence="1">Uncharacterized protein</fullName>
    </submittedName>
</protein>
<dbReference type="InParanoid" id="A0A3N4LSU5"/>
<gene>
    <name evidence="1" type="ORF">L211DRAFT_849354</name>
</gene>
<evidence type="ECO:0000313" key="2">
    <source>
        <dbReference type="Proteomes" id="UP000267821"/>
    </source>
</evidence>
<organism evidence="1 2">
    <name type="scientific">Terfezia boudieri ATCC MYA-4762</name>
    <dbReference type="NCBI Taxonomy" id="1051890"/>
    <lineage>
        <taxon>Eukaryota</taxon>
        <taxon>Fungi</taxon>
        <taxon>Dikarya</taxon>
        <taxon>Ascomycota</taxon>
        <taxon>Pezizomycotina</taxon>
        <taxon>Pezizomycetes</taxon>
        <taxon>Pezizales</taxon>
        <taxon>Pezizaceae</taxon>
        <taxon>Terfezia</taxon>
    </lineage>
</organism>
<dbReference type="OrthoDB" id="5405126at2759"/>
<dbReference type="Proteomes" id="UP000267821">
    <property type="component" value="Unassembled WGS sequence"/>
</dbReference>
<name>A0A3N4LSU5_9PEZI</name>
<dbReference type="EMBL" id="ML121544">
    <property type="protein sequence ID" value="RPB23711.1"/>
    <property type="molecule type" value="Genomic_DNA"/>
</dbReference>